<feature type="transmembrane region" description="Helical" evidence="13">
    <location>
        <begin position="279"/>
        <end position="303"/>
    </location>
</feature>
<organism evidence="17 18">
    <name type="scientific">Stagnimonas aquatica</name>
    <dbReference type="NCBI Taxonomy" id="2689987"/>
    <lineage>
        <taxon>Bacteria</taxon>
        <taxon>Pseudomonadati</taxon>
        <taxon>Pseudomonadota</taxon>
        <taxon>Gammaproteobacteria</taxon>
        <taxon>Nevskiales</taxon>
        <taxon>Nevskiaceae</taxon>
        <taxon>Stagnimonas</taxon>
    </lineage>
</organism>
<evidence type="ECO:0000256" key="1">
    <source>
        <dbReference type="ARBA" id="ARBA00000085"/>
    </source>
</evidence>
<gene>
    <name evidence="17" type="ORF">ED208_04685</name>
</gene>
<feature type="transmembrane region" description="Helical" evidence="13">
    <location>
        <begin position="438"/>
        <end position="460"/>
    </location>
</feature>
<dbReference type="InterPro" id="IPR036890">
    <property type="entry name" value="HATPase_C_sf"/>
</dbReference>
<protein>
    <recommendedName>
        <fullName evidence="4">histidine kinase</fullName>
        <ecNumber evidence="4">2.7.13.3</ecNumber>
    </recommendedName>
</protein>
<dbReference type="EC" id="2.7.13.3" evidence="4"/>
<dbReference type="PANTHER" id="PTHR43047">
    <property type="entry name" value="TWO-COMPONENT HISTIDINE PROTEIN KINASE"/>
    <property type="match status" value="1"/>
</dbReference>
<evidence type="ECO:0000256" key="12">
    <source>
        <dbReference type="SAM" id="Coils"/>
    </source>
</evidence>
<evidence type="ECO:0000256" key="7">
    <source>
        <dbReference type="ARBA" id="ARBA00022692"/>
    </source>
</evidence>
<comment type="catalytic activity">
    <reaction evidence="1">
        <text>ATP + protein L-histidine = ADP + protein N-phospho-L-histidine.</text>
        <dbReference type="EC" id="2.7.13.3"/>
    </reaction>
</comment>
<dbReference type="InterPro" id="IPR001789">
    <property type="entry name" value="Sig_transdc_resp-reg_receiver"/>
</dbReference>
<evidence type="ECO:0000256" key="10">
    <source>
        <dbReference type="ARBA" id="ARBA00023136"/>
    </source>
</evidence>
<reference evidence="17 18" key="1">
    <citation type="submission" date="2018-10" db="EMBL/GenBank/DDBJ databases">
        <authorList>
            <person name="Chen W.-M."/>
        </authorList>
    </citation>
    <scope>NUCLEOTIDE SEQUENCE [LARGE SCALE GENOMIC DNA]</scope>
    <source>
        <strain evidence="17 18">THS-13</strain>
    </source>
</reference>
<dbReference type="SUPFAM" id="SSF47384">
    <property type="entry name" value="Homodimeric domain of signal transducing histidine kinase"/>
    <property type="match status" value="1"/>
</dbReference>
<feature type="transmembrane region" description="Helical" evidence="13">
    <location>
        <begin position="6"/>
        <end position="23"/>
    </location>
</feature>
<evidence type="ECO:0000256" key="13">
    <source>
        <dbReference type="SAM" id="Phobius"/>
    </source>
</evidence>
<dbReference type="Pfam" id="PF00072">
    <property type="entry name" value="Response_reg"/>
    <property type="match status" value="1"/>
</dbReference>
<evidence type="ECO:0000256" key="5">
    <source>
        <dbReference type="ARBA" id="ARBA00022553"/>
    </source>
</evidence>
<dbReference type="NCBIfam" id="NF041832">
    <property type="entry name" value="near_NosP_CTERM"/>
    <property type="match status" value="1"/>
</dbReference>
<dbReference type="SUPFAM" id="SSF52172">
    <property type="entry name" value="CheY-like"/>
    <property type="match status" value="1"/>
</dbReference>
<dbReference type="CDD" id="cd10322">
    <property type="entry name" value="SLC5sbd"/>
    <property type="match status" value="1"/>
</dbReference>
<dbReference type="SMART" id="SM00448">
    <property type="entry name" value="REC"/>
    <property type="match status" value="1"/>
</dbReference>
<keyword evidence="9 13" id="KW-1133">Transmembrane helix</keyword>
<dbReference type="SUPFAM" id="SSF55874">
    <property type="entry name" value="ATPase domain of HSP90 chaperone/DNA topoisomerase II/histidine kinase"/>
    <property type="match status" value="1"/>
</dbReference>
<dbReference type="GO" id="GO:0009927">
    <property type="term" value="F:histidine phosphotransfer kinase activity"/>
    <property type="evidence" value="ECO:0007669"/>
    <property type="project" value="TreeGrafter"/>
</dbReference>
<dbReference type="InterPro" id="IPR005467">
    <property type="entry name" value="His_kinase_dom"/>
</dbReference>
<keyword evidence="5 11" id="KW-0597">Phosphoprotein</keyword>
<dbReference type="CDD" id="cd00075">
    <property type="entry name" value="HATPase"/>
    <property type="match status" value="1"/>
</dbReference>
<keyword evidence="12" id="KW-0175">Coiled coil</keyword>
<evidence type="ECO:0000259" key="14">
    <source>
        <dbReference type="PROSITE" id="PS50109"/>
    </source>
</evidence>
<dbReference type="CDD" id="cd00156">
    <property type="entry name" value="REC"/>
    <property type="match status" value="1"/>
</dbReference>
<dbReference type="PANTHER" id="PTHR43047:SF9">
    <property type="entry name" value="HISTIDINE KINASE"/>
    <property type="match status" value="1"/>
</dbReference>
<dbReference type="InterPro" id="IPR011006">
    <property type="entry name" value="CheY-like_superfamily"/>
</dbReference>
<dbReference type="PROSITE" id="PS50283">
    <property type="entry name" value="NA_SOLUT_SYMP_3"/>
    <property type="match status" value="1"/>
</dbReference>
<dbReference type="GO" id="GO:0000155">
    <property type="term" value="F:phosphorelay sensor kinase activity"/>
    <property type="evidence" value="ECO:0007669"/>
    <property type="project" value="InterPro"/>
</dbReference>
<dbReference type="PRINTS" id="PR00344">
    <property type="entry name" value="BCTRLSENSOR"/>
</dbReference>
<evidence type="ECO:0000256" key="9">
    <source>
        <dbReference type="ARBA" id="ARBA00022989"/>
    </source>
</evidence>
<feature type="transmembrane region" description="Helical" evidence="13">
    <location>
        <begin position="65"/>
        <end position="82"/>
    </location>
</feature>
<dbReference type="SMART" id="SM00091">
    <property type="entry name" value="PAS"/>
    <property type="match status" value="1"/>
</dbReference>
<dbReference type="PROSITE" id="PS50112">
    <property type="entry name" value="PAS"/>
    <property type="match status" value="1"/>
</dbReference>
<dbReference type="GO" id="GO:0022857">
    <property type="term" value="F:transmembrane transporter activity"/>
    <property type="evidence" value="ECO:0007669"/>
    <property type="project" value="InterPro"/>
</dbReference>
<dbReference type="CDD" id="cd00130">
    <property type="entry name" value="PAS"/>
    <property type="match status" value="1"/>
</dbReference>
<evidence type="ECO:0000313" key="18">
    <source>
        <dbReference type="Proteomes" id="UP000282106"/>
    </source>
</evidence>
<feature type="transmembrane region" description="Helical" evidence="13">
    <location>
        <begin position="187"/>
        <end position="214"/>
    </location>
</feature>
<evidence type="ECO:0000256" key="4">
    <source>
        <dbReference type="ARBA" id="ARBA00012438"/>
    </source>
</evidence>
<feature type="modified residue" description="4-aspartylphosphate" evidence="11">
    <location>
        <position position="1087"/>
    </location>
</feature>
<evidence type="ECO:0000256" key="3">
    <source>
        <dbReference type="ARBA" id="ARBA00006434"/>
    </source>
</evidence>
<feature type="transmembrane region" description="Helical" evidence="13">
    <location>
        <begin position="111"/>
        <end position="138"/>
    </location>
</feature>
<dbReference type="InterPro" id="IPR003594">
    <property type="entry name" value="HATPase_dom"/>
</dbReference>
<feature type="domain" description="PAS" evidence="16">
    <location>
        <begin position="640"/>
        <end position="680"/>
    </location>
</feature>
<dbReference type="Pfam" id="PF02518">
    <property type="entry name" value="HATPase_c"/>
    <property type="match status" value="1"/>
</dbReference>
<evidence type="ECO:0000259" key="15">
    <source>
        <dbReference type="PROSITE" id="PS50110"/>
    </source>
</evidence>
<dbReference type="Gene3D" id="1.20.1730.10">
    <property type="entry name" value="Sodium/glucose cotransporter"/>
    <property type="match status" value="1"/>
</dbReference>
<dbReference type="SMART" id="SM00388">
    <property type="entry name" value="HisKA"/>
    <property type="match status" value="1"/>
</dbReference>
<dbReference type="Gene3D" id="1.10.287.130">
    <property type="match status" value="1"/>
</dbReference>
<accession>A0A3N0VHK0</accession>
<evidence type="ECO:0000259" key="16">
    <source>
        <dbReference type="PROSITE" id="PS50112"/>
    </source>
</evidence>
<name>A0A3N0VHK0_9GAMM</name>
<sequence length="1155" mass="124648">MLFLVSASYVGLLFGIAHYGDRVSAFGRTPAQQPLIYSLALGVYCTSWTFYGAVGRAADSGWDFLPIYLGPLLVFVFGMPLLSRIIEVSKRHNITSIADFIGARYGRHQSLALWVTLIAVLGVLPYIALQLKAVAFGFEVLASPLSLSGGLGHRYGDSALVVAALLAVFAILFGTRQVVSSENHHGMVLAIAFESVIKLLAFLAVGLYVCYGIYDGFGDAYQQASRLPQLSEPLARADWQLGFWTQTLLAALAVICLPRQFHVAVVESTSPRDLRRARWVFPLYLVLISLFVVPIATAGLARLPAGTAADTYLLALPLANGHGLLSLAAYLGGFSAATSMVIVETIALSTMLSNEVVMPVLLRSRRLRLGERGDLSWLLKLVRRVAIVVIIAAAYLYYRLFTGLGTLSAIGLLSFAAVAQFAPAVIGGMVWRGGSYRGAVWGLLVGFSVWAYTLLLPALLSASGQGSELLAEGPLGVAALRPQALFGLDALDPVAHGTFWSLATNLCFYLLVSWLAQPRLAERLQAVQFLTPTGAPLVATPPAATPATVGDLLALLERFLGSERAQSLLGEFSRQRGKPLPVVQDRADRELLRFTEHLLAGALGASSARLLLASTLRGRDMLPEDVIRLLDETSHAIVFSQERLRATLEHLSQGVSVVDKDLRLVAWNRRYQELFAYPPELIHVGQPIENLFRHNAERGLLGEGDVEALVARRMEHLQRGTAYVHERALPDGTVIEIRGMPMPSGGFVTSYSDVTAYTRAQQALREANDTLETRVAERTGELAEAKAEAERANAAKTRFLAAASHDLVQPLHAARLFLAAADRSAVPADSGQLLDRIGDSLQAAEQLLSGLLDISKLDAGALPVHRETFAAGQVLDPLAREFEALAAARGLRFRYRPSAALLHSDPALLRRVLQNFLGNALRYTRSGGVLLGSRRSGGGLRLEVWDTGPGIPADKQREIFEEFRRLHAQDAVGERGLGLGLAISERIARLLGHPLALGSRLGRGSVFSITVPLGSVGDLVVPAPVQDKNRAVELRSRILVVDNEPLALAALTALLQRWGHEVLAATSAAEGLRLYADRPPPDLILADYHLDHGESGIEAIARFRAHWGDELPCAVITADPTRAARDEAAALGHAFLQKPVKPAALRALVQRLLGG</sequence>
<feature type="domain" description="Response regulatory" evidence="15">
    <location>
        <begin position="1037"/>
        <end position="1153"/>
    </location>
</feature>
<feature type="transmembrane region" description="Helical" evidence="13">
    <location>
        <begin position="323"/>
        <end position="343"/>
    </location>
</feature>
<evidence type="ECO:0000256" key="2">
    <source>
        <dbReference type="ARBA" id="ARBA00004141"/>
    </source>
</evidence>
<keyword evidence="7 13" id="KW-0812">Transmembrane</keyword>
<dbReference type="SUPFAM" id="SSF55785">
    <property type="entry name" value="PYP-like sensor domain (PAS domain)"/>
    <property type="match status" value="1"/>
</dbReference>
<dbReference type="Pfam" id="PF00512">
    <property type="entry name" value="HisKA"/>
    <property type="match status" value="1"/>
</dbReference>
<dbReference type="FunFam" id="3.30.565.10:FF:000049">
    <property type="entry name" value="Two-component sensor histidine kinase"/>
    <property type="match status" value="1"/>
</dbReference>
<dbReference type="Gene3D" id="3.30.565.10">
    <property type="entry name" value="Histidine kinase-like ATPase, C-terminal domain"/>
    <property type="match status" value="1"/>
</dbReference>
<dbReference type="InterPro" id="IPR004358">
    <property type="entry name" value="Sig_transdc_His_kin-like_C"/>
</dbReference>
<feature type="transmembrane region" description="Helical" evidence="13">
    <location>
        <begin position="158"/>
        <end position="175"/>
    </location>
</feature>
<keyword evidence="18" id="KW-1185">Reference proteome</keyword>
<keyword evidence="6" id="KW-0808">Transferase</keyword>
<dbReference type="CDD" id="cd00082">
    <property type="entry name" value="HisKA"/>
    <property type="match status" value="1"/>
</dbReference>
<dbReference type="InterPro" id="IPR003661">
    <property type="entry name" value="HisK_dim/P_dom"/>
</dbReference>
<proteinExistence type="inferred from homology"/>
<dbReference type="EMBL" id="RJVO01000002">
    <property type="protein sequence ID" value="ROH92161.1"/>
    <property type="molecule type" value="Genomic_DNA"/>
</dbReference>
<dbReference type="InterPro" id="IPR001734">
    <property type="entry name" value="Na/solute_symporter"/>
</dbReference>
<evidence type="ECO:0000256" key="11">
    <source>
        <dbReference type="PROSITE-ProRule" id="PRU00169"/>
    </source>
</evidence>
<dbReference type="InterPro" id="IPR035965">
    <property type="entry name" value="PAS-like_dom_sf"/>
</dbReference>
<dbReference type="Gene3D" id="3.40.50.2300">
    <property type="match status" value="1"/>
</dbReference>
<dbReference type="InterPro" id="IPR038377">
    <property type="entry name" value="Na/Glc_symporter_sf"/>
</dbReference>
<feature type="transmembrane region" description="Helical" evidence="13">
    <location>
        <begin position="35"/>
        <end position="53"/>
    </location>
</feature>
<dbReference type="PROSITE" id="PS50109">
    <property type="entry name" value="HIS_KIN"/>
    <property type="match status" value="1"/>
</dbReference>
<dbReference type="AlphaFoldDB" id="A0A3N0VHK0"/>
<dbReference type="SMART" id="SM00387">
    <property type="entry name" value="HATPase_c"/>
    <property type="match status" value="1"/>
</dbReference>
<dbReference type="FunFam" id="1.10.287.130:FF:000063">
    <property type="entry name" value="Hybrid sensor histidine kinase/response regulator"/>
    <property type="match status" value="1"/>
</dbReference>
<feature type="domain" description="Histidine kinase" evidence="14">
    <location>
        <begin position="802"/>
        <end position="1015"/>
    </location>
</feature>
<feature type="transmembrane region" description="Helical" evidence="13">
    <location>
        <begin position="241"/>
        <end position="258"/>
    </location>
</feature>
<evidence type="ECO:0000313" key="17">
    <source>
        <dbReference type="EMBL" id="ROH92161.1"/>
    </source>
</evidence>
<keyword evidence="10 13" id="KW-0472">Membrane</keyword>
<dbReference type="InterPro" id="IPR000014">
    <property type="entry name" value="PAS"/>
</dbReference>
<dbReference type="Proteomes" id="UP000282106">
    <property type="component" value="Unassembled WGS sequence"/>
</dbReference>
<dbReference type="PROSITE" id="PS50110">
    <property type="entry name" value="RESPONSE_REGULATORY"/>
    <property type="match status" value="1"/>
</dbReference>
<keyword evidence="8" id="KW-0418">Kinase</keyword>
<feature type="transmembrane region" description="Helical" evidence="13">
    <location>
        <begin position="381"/>
        <end position="398"/>
    </location>
</feature>
<dbReference type="Gene3D" id="3.30.450.20">
    <property type="entry name" value="PAS domain"/>
    <property type="match status" value="1"/>
</dbReference>
<dbReference type="InterPro" id="IPR036097">
    <property type="entry name" value="HisK_dim/P_sf"/>
</dbReference>
<dbReference type="GO" id="GO:0005886">
    <property type="term" value="C:plasma membrane"/>
    <property type="evidence" value="ECO:0007669"/>
    <property type="project" value="TreeGrafter"/>
</dbReference>
<evidence type="ECO:0000256" key="8">
    <source>
        <dbReference type="ARBA" id="ARBA00022777"/>
    </source>
</evidence>
<comment type="subcellular location">
    <subcellularLocation>
        <location evidence="2">Membrane</location>
        <topology evidence="2">Multi-pass membrane protein</topology>
    </subcellularLocation>
</comment>
<comment type="caution">
    <text evidence="17">The sequence shown here is derived from an EMBL/GenBank/DDBJ whole genome shotgun (WGS) entry which is preliminary data.</text>
</comment>
<comment type="similarity">
    <text evidence="3">Belongs to the sodium:solute symporter (SSF) (TC 2.A.21) family.</text>
</comment>
<feature type="transmembrane region" description="Helical" evidence="13">
    <location>
        <begin position="404"/>
        <end position="426"/>
    </location>
</feature>
<dbReference type="Pfam" id="PF12860">
    <property type="entry name" value="PAS_7"/>
    <property type="match status" value="1"/>
</dbReference>
<feature type="coiled-coil region" evidence="12">
    <location>
        <begin position="768"/>
        <end position="802"/>
    </location>
</feature>
<dbReference type="InParanoid" id="A0A3N0VHK0"/>
<evidence type="ECO:0000256" key="6">
    <source>
        <dbReference type="ARBA" id="ARBA00022679"/>
    </source>
</evidence>